<dbReference type="Proteomes" id="UP000198211">
    <property type="component" value="Unassembled WGS sequence"/>
</dbReference>
<dbReference type="EMBL" id="NBNE01000847">
    <property type="protein sequence ID" value="OWZ16915.1"/>
    <property type="molecule type" value="Genomic_DNA"/>
</dbReference>
<comment type="caution">
    <text evidence="1">The sequence shown here is derived from an EMBL/GenBank/DDBJ whole genome shotgun (WGS) entry which is preliminary data.</text>
</comment>
<evidence type="ECO:0000313" key="2">
    <source>
        <dbReference type="Proteomes" id="UP000198211"/>
    </source>
</evidence>
<name>A0A225WH25_9STRA</name>
<dbReference type="OrthoDB" id="120304at2759"/>
<organism evidence="1 2">
    <name type="scientific">Phytophthora megakarya</name>
    <dbReference type="NCBI Taxonomy" id="4795"/>
    <lineage>
        <taxon>Eukaryota</taxon>
        <taxon>Sar</taxon>
        <taxon>Stramenopiles</taxon>
        <taxon>Oomycota</taxon>
        <taxon>Peronosporomycetes</taxon>
        <taxon>Peronosporales</taxon>
        <taxon>Peronosporaceae</taxon>
        <taxon>Phytophthora</taxon>
    </lineage>
</organism>
<accession>A0A225WH25</accession>
<evidence type="ECO:0000313" key="1">
    <source>
        <dbReference type="EMBL" id="OWZ16915.1"/>
    </source>
</evidence>
<proteinExistence type="predicted"/>
<reference evidence="2" key="1">
    <citation type="submission" date="2017-03" db="EMBL/GenBank/DDBJ databases">
        <title>Phytopthora megakarya and P. palmivora, two closely related causual agents of cacao black pod achieved similar genome size and gene model numbers by different mechanisms.</title>
        <authorList>
            <person name="Ali S."/>
            <person name="Shao J."/>
            <person name="Larry D.J."/>
            <person name="Kronmiller B."/>
            <person name="Shen D."/>
            <person name="Strem M.D."/>
            <person name="Melnick R.L."/>
            <person name="Guiltinan M.J."/>
            <person name="Tyler B.M."/>
            <person name="Meinhardt L.W."/>
            <person name="Bailey B.A."/>
        </authorList>
    </citation>
    <scope>NUCLEOTIDE SEQUENCE [LARGE SCALE GENOMIC DNA]</scope>
    <source>
        <strain evidence="2">zdho120</strain>
    </source>
</reference>
<gene>
    <name evidence="1" type="ORF">PHMEG_0009228</name>
</gene>
<dbReference type="AlphaFoldDB" id="A0A225WH25"/>
<keyword evidence="2" id="KW-1185">Reference proteome</keyword>
<sequence>MSAAKSAQDIPCGGCGEPMGNVHKCPVCAVSMHGFCGPVFDTEGYGPSIVCPGYQRREVVAIEKSSPVVASFALAYRQSSRAFAQAVDKFPEAFRGRLRNTDIKKTRIIGQARCHRELSARRDGGRARLNRKVISGRGRRRREWFDTLLLRQFDLRLLKISAESFTKSSIDDTGALLVDKIVTRWIRPFMEAHPNVL</sequence>
<protein>
    <submittedName>
        <fullName evidence="1">Uncharacterized protein</fullName>
    </submittedName>
</protein>